<protein>
    <submittedName>
        <fullName evidence="1">Uncharacterized protein</fullName>
    </submittedName>
</protein>
<sequence length="153" mass="17489">MEQWACDWDLQINFNKTLVLHMGDTEEPQALVLEPIRSPIVAPSDRVFNKSVLCLIAASSAQTSSPNLPDCLKLGYKKPLSPLIRRLLFKEVDSIKKAMRYNCQLEDLAYNLVKEPPESIGNPYKFTFSDGSEEDFNLRKVVDEWKEQLIKGE</sequence>
<evidence type="ECO:0000313" key="1">
    <source>
        <dbReference type="EMBL" id="KIH65155.1"/>
    </source>
</evidence>
<gene>
    <name evidence="1" type="ORF">ANCDUO_04523</name>
</gene>
<dbReference type="EMBL" id="KN727678">
    <property type="protein sequence ID" value="KIH65155.1"/>
    <property type="molecule type" value="Genomic_DNA"/>
</dbReference>
<keyword evidence="2" id="KW-1185">Reference proteome</keyword>
<dbReference type="Proteomes" id="UP000054047">
    <property type="component" value="Unassembled WGS sequence"/>
</dbReference>
<dbReference type="AlphaFoldDB" id="A0A0C2GUR1"/>
<dbReference type="Pfam" id="PF17641">
    <property type="entry name" value="ASPRs"/>
    <property type="match status" value="1"/>
</dbReference>
<reference evidence="1 2" key="1">
    <citation type="submission" date="2013-12" db="EMBL/GenBank/DDBJ databases">
        <title>Draft genome of the parsitic nematode Ancylostoma duodenale.</title>
        <authorList>
            <person name="Mitreva M."/>
        </authorList>
    </citation>
    <scope>NUCLEOTIDE SEQUENCE [LARGE SCALE GENOMIC DNA]</scope>
    <source>
        <strain evidence="1 2">Zhejiang</strain>
    </source>
</reference>
<proteinExistence type="predicted"/>
<evidence type="ECO:0000313" key="2">
    <source>
        <dbReference type="Proteomes" id="UP000054047"/>
    </source>
</evidence>
<dbReference type="OrthoDB" id="5898795at2759"/>
<dbReference type="InterPro" id="IPR035109">
    <property type="entry name" value="ASPR"/>
</dbReference>
<name>A0A0C2GUR1_9BILA</name>
<accession>A0A0C2GUR1</accession>
<organism evidence="1 2">
    <name type="scientific">Ancylostoma duodenale</name>
    <dbReference type="NCBI Taxonomy" id="51022"/>
    <lineage>
        <taxon>Eukaryota</taxon>
        <taxon>Metazoa</taxon>
        <taxon>Ecdysozoa</taxon>
        <taxon>Nematoda</taxon>
        <taxon>Chromadorea</taxon>
        <taxon>Rhabditida</taxon>
        <taxon>Rhabditina</taxon>
        <taxon>Rhabditomorpha</taxon>
        <taxon>Strongyloidea</taxon>
        <taxon>Ancylostomatidae</taxon>
        <taxon>Ancylostomatinae</taxon>
        <taxon>Ancylostoma</taxon>
    </lineage>
</organism>